<gene>
    <name evidence="3" type="ORF">LCGC14_0611930</name>
</gene>
<dbReference type="Pfam" id="PF02719">
    <property type="entry name" value="Polysacc_synt_2"/>
    <property type="match status" value="1"/>
</dbReference>
<accession>A0A0F9RC46</accession>
<feature type="domain" description="Polysaccharide biosynthesis protein CapD-like" evidence="2">
    <location>
        <begin position="3"/>
        <end position="262"/>
    </location>
</feature>
<comment type="similarity">
    <text evidence="1">Belongs to the polysaccharide synthase family.</text>
</comment>
<dbReference type="AlphaFoldDB" id="A0A0F9RC46"/>
<comment type="caution">
    <text evidence="3">The sequence shown here is derived from an EMBL/GenBank/DDBJ whole genome shotgun (WGS) entry which is preliminary data.</text>
</comment>
<evidence type="ECO:0000259" key="2">
    <source>
        <dbReference type="Pfam" id="PF02719"/>
    </source>
</evidence>
<dbReference type="EMBL" id="LAZR01001016">
    <property type="protein sequence ID" value="KKN52504.1"/>
    <property type="molecule type" value="Genomic_DNA"/>
</dbReference>
<reference evidence="3" key="1">
    <citation type="journal article" date="2015" name="Nature">
        <title>Complex archaea that bridge the gap between prokaryotes and eukaryotes.</title>
        <authorList>
            <person name="Spang A."/>
            <person name="Saw J.H."/>
            <person name="Jorgensen S.L."/>
            <person name="Zaremba-Niedzwiedzka K."/>
            <person name="Martijn J."/>
            <person name="Lind A.E."/>
            <person name="van Eijk R."/>
            <person name="Schleper C."/>
            <person name="Guy L."/>
            <person name="Ettema T.J."/>
        </authorList>
    </citation>
    <scope>NUCLEOTIDE SEQUENCE</scope>
</reference>
<proteinExistence type="inferred from homology"/>
<sequence length="286" mass="31379">MSVLITGGSGSFGRAFTKRLLDDGCQRICIFSRGEIAQAGMRDQFKDDGRLRWFIGDVRDRDRLRRAMEGVEVVVHAAALKRIEVGHYNPVEMVKTNVLGAINVIEAAMDAKSSYGTAGVEKVVALSSDKAYQPISPYGCSKALSESLFLAANNSRGPHGPKFAVTRYGNVAGSAGSVIPKWHEILEYDYDLPVPVTDPECTRFWMTMDEAVDLVMQTIETMPNEIVIPKLPAYRLADLAEAMGAKMNVTGLNGFEKKHEGMKDGLTSDTVRRMSVDELKEGLAQL</sequence>
<dbReference type="SUPFAM" id="SSF51735">
    <property type="entry name" value="NAD(P)-binding Rossmann-fold domains"/>
    <property type="match status" value="1"/>
</dbReference>
<dbReference type="PANTHER" id="PTHR43318">
    <property type="entry name" value="UDP-N-ACETYLGLUCOSAMINE 4,6-DEHYDRATASE"/>
    <property type="match status" value="1"/>
</dbReference>
<dbReference type="Gene3D" id="3.40.50.720">
    <property type="entry name" value="NAD(P)-binding Rossmann-like Domain"/>
    <property type="match status" value="1"/>
</dbReference>
<evidence type="ECO:0000313" key="3">
    <source>
        <dbReference type="EMBL" id="KKN52504.1"/>
    </source>
</evidence>
<name>A0A0F9RC46_9ZZZZ</name>
<dbReference type="PANTHER" id="PTHR43318:SF2">
    <property type="entry name" value="UDP-N-ACETYLGLUCOSAMINE 4,6-DEHYDRATASE (INVERTING)"/>
    <property type="match status" value="1"/>
</dbReference>
<organism evidence="3">
    <name type="scientific">marine sediment metagenome</name>
    <dbReference type="NCBI Taxonomy" id="412755"/>
    <lineage>
        <taxon>unclassified sequences</taxon>
        <taxon>metagenomes</taxon>
        <taxon>ecological metagenomes</taxon>
    </lineage>
</organism>
<dbReference type="InterPro" id="IPR003869">
    <property type="entry name" value="Polysac_CapD-like"/>
</dbReference>
<protein>
    <recommendedName>
        <fullName evidence="2">Polysaccharide biosynthesis protein CapD-like domain-containing protein</fullName>
    </recommendedName>
</protein>
<evidence type="ECO:0000256" key="1">
    <source>
        <dbReference type="ARBA" id="ARBA00007430"/>
    </source>
</evidence>
<dbReference type="InterPro" id="IPR036291">
    <property type="entry name" value="NAD(P)-bd_dom_sf"/>
</dbReference>
<dbReference type="InterPro" id="IPR051203">
    <property type="entry name" value="Polysaccharide_Synthase-Rel"/>
</dbReference>